<comment type="caution">
    <text evidence="2">The sequence shown here is derived from an EMBL/GenBank/DDBJ whole genome shotgun (WGS) entry which is preliminary data.</text>
</comment>
<feature type="compositionally biased region" description="Polar residues" evidence="1">
    <location>
        <begin position="112"/>
        <end position="135"/>
    </location>
</feature>
<feature type="region of interest" description="Disordered" evidence="1">
    <location>
        <begin position="1"/>
        <end position="156"/>
    </location>
</feature>
<feature type="compositionally biased region" description="Low complexity" evidence="1">
    <location>
        <begin position="69"/>
        <end position="86"/>
    </location>
</feature>
<dbReference type="AlphaFoldDB" id="A0A177TEV9"/>
<dbReference type="Proteomes" id="UP000077521">
    <property type="component" value="Unassembled WGS sequence"/>
</dbReference>
<evidence type="ECO:0000256" key="1">
    <source>
        <dbReference type="SAM" id="MobiDB-lite"/>
    </source>
</evidence>
<feature type="compositionally biased region" description="Polar residues" evidence="1">
    <location>
        <begin position="558"/>
        <end position="570"/>
    </location>
</feature>
<feature type="compositionally biased region" description="Basic residues" evidence="1">
    <location>
        <begin position="483"/>
        <end position="493"/>
    </location>
</feature>
<evidence type="ECO:0000313" key="2">
    <source>
        <dbReference type="EMBL" id="KAE8250822.1"/>
    </source>
</evidence>
<organism evidence="2 3">
    <name type="scientific">Tilletia indica</name>
    <dbReference type="NCBI Taxonomy" id="43049"/>
    <lineage>
        <taxon>Eukaryota</taxon>
        <taxon>Fungi</taxon>
        <taxon>Dikarya</taxon>
        <taxon>Basidiomycota</taxon>
        <taxon>Ustilaginomycotina</taxon>
        <taxon>Exobasidiomycetes</taxon>
        <taxon>Tilletiales</taxon>
        <taxon>Tilletiaceae</taxon>
        <taxon>Tilletia</taxon>
    </lineage>
</organism>
<proteinExistence type="predicted"/>
<reference evidence="2" key="2">
    <citation type="journal article" date="2019" name="IMA Fungus">
        <title>Genome sequencing and comparison of five Tilletia species to identify candidate genes for the detection of regulated species infecting wheat.</title>
        <authorList>
            <person name="Nguyen H.D.T."/>
            <person name="Sultana T."/>
            <person name="Kesanakurti P."/>
            <person name="Hambleton S."/>
        </authorList>
    </citation>
    <scope>NUCLEOTIDE SEQUENCE</scope>
    <source>
        <strain evidence="2">DAOMC 236416</strain>
    </source>
</reference>
<feature type="compositionally biased region" description="Polar residues" evidence="1">
    <location>
        <begin position="801"/>
        <end position="814"/>
    </location>
</feature>
<reference evidence="2" key="1">
    <citation type="submission" date="2016-04" db="EMBL/GenBank/DDBJ databases">
        <authorList>
            <person name="Nguyen H.D."/>
            <person name="Samba Siva P."/>
            <person name="Cullis J."/>
            <person name="Levesque C.A."/>
            <person name="Hambleton S."/>
        </authorList>
    </citation>
    <scope>NUCLEOTIDE SEQUENCE</scope>
    <source>
        <strain evidence="2">DAOMC 236416</strain>
    </source>
</reference>
<feature type="compositionally biased region" description="Polar residues" evidence="1">
    <location>
        <begin position="494"/>
        <end position="504"/>
    </location>
</feature>
<feature type="region of interest" description="Disordered" evidence="1">
    <location>
        <begin position="359"/>
        <end position="423"/>
    </location>
</feature>
<evidence type="ECO:0000313" key="3">
    <source>
        <dbReference type="Proteomes" id="UP000077521"/>
    </source>
</evidence>
<feature type="region of interest" description="Disordered" evidence="1">
    <location>
        <begin position="463"/>
        <end position="820"/>
    </location>
</feature>
<feature type="compositionally biased region" description="Basic residues" evidence="1">
    <location>
        <begin position="374"/>
        <end position="388"/>
    </location>
</feature>
<feature type="compositionally biased region" description="Low complexity" evidence="1">
    <location>
        <begin position="578"/>
        <end position="589"/>
    </location>
</feature>
<accession>A0A177TEV9</accession>
<feature type="compositionally biased region" description="Low complexity" evidence="1">
    <location>
        <begin position="136"/>
        <end position="156"/>
    </location>
</feature>
<keyword evidence="3" id="KW-1185">Reference proteome</keyword>
<sequence>MDPSTAKQPRHSFARELFRFNNASSSSPAPQAAIQRIGSADGGPASPYGVIQNRSGNAIPMRKAKTHTSSFSIDNSSASTSSSGSKNSKRKSQEPSTDKRASRLSAILSPKMWTSNQFARSEAKSQPVSAPMQKNASVTAATSPPPSTTAAAAAHVSPPVTPLISDNRDARVQYVVPINGSEVIELPVGTRIGKTARAHFKQHIPVDRVPHLPSTLTQNKFRHATSPASFPGSPAQQQQLSHAAPAQSPLPLPPGQKARTVLIGISPPPTAAADGSLATFEHIRKHVLRENEEAILHTVLPESSARRKVTSPQDLIELTVELEREDEQFLEMQSACMNFLTLLAVELETSQRFVKIHVTQAQPPDGGTAAQARAHSRSHSRSQSRTRSRPSSSAGAKNMGRTTSLGGMLAFGNGSGNADNERGRSRVCEALKAREDEAIANELERVAREYKVDLIAIGQPAVAHEEAEDGDQHRNQPQNRQLSRSRSRPHSRTASRAPSLSGLKQQVVDDGEATFDPSRRGSRASKGSASGSIGRPGRRGSAIGEGSILLTGSDRKPSISQLGTSQSPSVLSPDFSRSHSGYSSFSGGSDVNSPFPHQPTSTLSSKWDFGVDSTNAVLPPGPPASAPPFGGTNGTVHHHGYDATQSPRTPARTTLYEEEASSPPQEFLRDDSEAQQVSTRIGQGVHVHTPSRPYDRYSSVGEDGPLSSLSHPAHALHQPDAGVSGPSTGPGSGAGSLVGIARRGSHITIVDEPADSPLRQRERARHQQGREKGTLEMNGSSPFAEGPGSSTVADLGKAPTSDPNAVSSRPPSRRTSGAGAVVGTGALAGLEGESSVDSTDSRLRMRSASGSGNTISSAAKRLSKLLGKAHLFSPSSGEGVGSSRQALNGLATELVRRAAVPVLVVNEDVLDFYK</sequence>
<feature type="region of interest" description="Disordered" evidence="1">
    <location>
        <begin position="223"/>
        <end position="257"/>
    </location>
</feature>
<feature type="compositionally biased region" description="Polar residues" evidence="1">
    <location>
        <begin position="643"/>
        <end position="652"/>
    </location>
</feature>
<protein>
    <submittedName>
        <fullName evidence="2">Uncharacterized protein</fullName>
    </submittedName>
</protein>
<feature type="compositionally biased region" description="Low complexity" evidence="1">
    <location>
        <begin position="23"/>
        <end position="33"/>
    </location>
</feature>
<feature type="compositionally biased region" description="Low complexity" evidence="1">
    <location>
        <begin position="524"/>
        <end position="544"/>
    </location>
</feature>
<name>A0A177TEV9_9BASI</name>
<gene>
    <name evidence="2" type="ORF">A4X13_0g4350</name>
</gene>
<dbReference type="EMBL" id="LWDF02000282">
    <property type="protein sequence ID" value="KAE8250822.1"/>
    <property type="molecule type" value="Genomic_DNA"/>
</dbReference>
<feature type="compositionally biased region" description="Basic and acidic residues" evidence="1">
    <location>
        <begin position="91"/>
        <end position="101"/>
    </location>
</feature>